<dbReference type="STRING" id="27342.A0A0H2RIB7"/>
<dbReference type="Gene3D" id="1.20.930.20">
    <property type="entry name" value="Adaptor protein Cbl, N-terminal domain"/>
    <property type="match status" value="1"/>
</dbReference>
<dbReference type="InterPro" id="IPR059179">
    <property type="entry name" value="MLKL-like_MCAfunc"/>
</dbReference>
<feature type="coiled-coil region" evidence="2">
    <location>
        <begin position="813"/>
        <end position="840"/>
    </location>
</feature>
<dbReference type="CDD" id="cd21037">
    <property type="entry name" value="MLKL_NTD"/>
    <property type="match status" value="1"/>
</dbReference>
<evidence type="ECO:0000259" key="3">
    <source>
        <dbReference type="Pfam" id="PF24883"/>
    </source>
</evidence>
<dbReference type="InParanoid" id="A0A0H2RIB7"/>
<sequence>MKASDAGIAAIRLLEALSEATDVFPPLKSAVGGALYIAKLVKEFRSNKKAWAQFADHIQKNMSLVVQVFANQQATHAVTPRKLESSLKELNNVLIVIGEEIGHLQSLKSSRRFTSFLKDPEKIQGMEKDLERALSLFHLNADIQLSQDVSKIVEDVQSHSKNLQEINDRLDRMEANMLSYQAGQVNMNSINLSELPYAQGATWNPTLMCHPSTRRSILKEVMDWIGNLDANGSAKIFCLTGVPGSGKTAIAHSIAKCCADKQWLATGFFFNRDDSLRASKVFSTIAQDLAGRNHSYGVLVKQAIKLDPSLCSAGLTRHFNELIAPFSGNFPQDKPIVIVLDGLDEGYSKELIQVLLDGIPKLPGIFKIFSTSRDILELQGLFQSAHTIHKNFVHNEVVGFNDVDIVAQAHLREVSEIWGKKLEGWPSDDTKQRLVDRSEGLMVWVVAICQYLKASIDPVNDLEELLEKDKAKIDHDAEEQMDNLYVKVLEKFRWKDQKFMKTYMIAMGTILSSKESLTSTAIEALHLGAIEIGPLLRFLKPLLLQTKEGQPIKILHQSLYDFLTKRALTVEKWNIFAVDEKLQSQRLAFCCIKLLNHGLSENTPGTGFLYGTEREIPTVKDGDISEALWYSCRFWTTHLQDVSQPSSDFIEAIKTLLEKNIVLWLELTVSKGTLQDFDHLFNWVDENCPQLASHLYTENMTRAFTALAHHLPYAARRGEVLRAAELGLIFLKTHKPRSESEQDDSYREQHAFLLRSLSDAQANMAQNVKALSTIREAVHIYRALSARNPFVYKAQLAWSLRTVSDRLSNFDLNEEALLSIKEAVEIYKELETQNKLADNDKLAWCLKSYSEKLSCLGKREEAFTFIKEAIEMYRALAEKKSKSYAYELACCLRAMSDWLSDLDQGEEALRIIRESEQIFRDLAEEKPQAFEHELAWCLRSVSERLASLDKTQEALASIKEAVAIYNKLAEQDPIAFQIESACCLRVLSDRLSDLNLKSLALAPVTEAVKIYREFMEQNPSVPKDELAWCLNSLSNRQSDLSMSNEALMSICEAVEIYRDLKKQNPVAFSDELAWCLTSMSDRLSGLGLKDEAFSTITEAVQMYRKLRETNQDAYQFELAWCLGDLSDILSHKGLEEDALQSIEEALQIFKQLDSQTPDTFDDNIAWCLKHLSNRLSAAGLKEEALSSAQKSVLMFRELNKRHSNTFNSSLTKALNTLSNRLLEMNCKKEAQDVVQEAAEINENLREGGVLNAAFSST</sequence>
<evidence type="ECO:0000313" key="5">
    <source>
        <dbReference type="Proteomes" id="UP000053477"/>
    </source>
</evidence>
<dbReference type="PANTHER" id="PTHR10039:SF14">
    <property type="entry name" value="NACHT DOMAIN-CONTAINING PROTEIN"/>
    <property type="match status" value="1"/>
</dbReference>
<feature type="coiled-coil region" evidence="2">
    <location>
        <begin position="156"/>
        <end position="183"/>
    </location>
</feature>
<organism evidence="4 5">
    <name type="scientific">Schizopora paradoxa</name>
    <dbReference type="NCBI Taxonomy" id="27342"/>
    <lineage>
        <taxon>Eukaryota</taxon>
        <taxon>Fungi</taxon>
        <taxon>Dikarya</taxon>
        <taxon>Basidiomycota</taxon>
        <taxon>Agaricomycotina</taxon>
        <taxon>Agaricomycetes</taxon>
        <taxon>Hymenochaetales</taxon>
        <taxon>Schizoporaceae</taxon>
        <taxon>Schizopora</taxon>
    </lineage>
</organism>
<reference evidence="4 5" key="1">
    <citation type="submission" date="2015-04" db="EMBL/GenBank/DDBJ databases">
        <title>Complete genome sequence of Schizopora paradoxa KUC8140, a cosmopolitan wood degrader in East Asia.</title>
        <authorList>
            <consortium name="DOE Joint Genome Institute"/>
            <person name="Min B."/>
            <person name="Park H."/>
            <person name="Jang Y."/>
            <person name="Kim J.-J."/>
            <person name="Kim K.H."/>
            <person name="Pangilinan J."/>
            <person name="Lipzen A."/>
            <person name="Riley R."/>
            <person name="Grigoriev I.V."/>
            <person name="Spatafora J.W."/>
            <person name="Choi I.-G."/>
        </authorList>
    </citation>
    <scope>NUCLEOTIDE SEQUENCE [LARGE SCALE GENOMIC DNA]</scope>
    <source>
        <strain evidence="4 5">KUC8140</strain>
    </source>
</reference>
<dbReference type="Proteomes" id="UP000053477">
    <property type="component" value="Unassembled WGS sequence"/>
</dbReference>
<dbReference type="SUPFAM" id="SSF48452">
    <property type="entry name" value="TPR-like"/>
    <property type="match status" value="2"/>
</dbReference>
<dbReference type="Gene3D" id="3.40.50.300">
    <property type="entry name" value="P-loop containing nucleotide triphosphate hydrolases"/>
    <property type="match status" value="1"/>
</dbReference>
<evidence type="ECO:0000256" key="2">
    <source>
        <dbReference type="SAM" id="Coils"/>
    </source>
</evidence>
<gene>
    <name evidence="4" type="ORF">SCHPADRAFT_998931</name>
</gene>
<dbReference type="OrthoDB" id="3038309at2759"/>
<dbReference type="EMBL" id="KQ086001">
    <property type="protein sequence ID" value="KLO11382.1"/>
    <property type="molecule type" value="Genomic_DNA"/>
</dbReference>
<proteinExistence type="predicted"/>
<dbReference type="InterPro" id="IPR036537">
    <property type="entry name" value="Adaptor_Cbl_N_dom_sf"/>
</dbReference>
<name>A0A0H2RIB7_9AGAM</name>
<accession>A0A0H2RIB7</accession>
<feature type="domain" description="Nephrocystin 3-like N-terminal" evidence="3">
    <location>
        <begin position="222"/>
        <end position="373"/>
    </location>
</feature>
<keyword evidence="5" id="KW-1185">Reference proteome</keyword>
<keyword evidence="2" id="KW-0175">Coiled coil</keyword>
<dbReference type="InterPro" id="IPR011990">
    <property type="entry name" value="TPR-like_helical_dom_sf"/>
</dbReference>
<dbReference type="InterPro" id="IPR056884">
    <property type="entry name" value="NPHP3-like_N"/>
</dbReference>
<dbReference type="Gene3D" id="1.25.40.10">
    <property type="entry name" value="Tetratricopeptide repeat domain"/>
    <property type="match status" value="4"/>
</dbReference>
<evidence type="ECO:0000256" key="1">
    <source>
        <dbReference type="ARBA" id="ARBA00022737"/>
    </source>
</evidence>
<keyword evidence="1" id="KW-0677">Repeat</keyword>
<dbReference type="AlphaFoldDB" id="A0A0H2RIB7"/>
<protein>
    <recommendedName>
        <fullName evidence="3">Nephrocystin 3-like N-terminal domain-containing protein</fullName>
    </recommendedName>
</protein>
<dbReference type="SUPFAM" id="SSF52540">
    <property type="entry name" value="P-loop containing nucleoside triphosphate hydrolases"/>
    <property type="match status" value="1"/>
</dbReference>
<evidence type="ECO:0000313" key="4">
    <source>
        <dbReference type="EMBL" id="KLO11382.1"/>
    </source>
</evidence>
<dbReference type="InterPro" id="IPR027417">
    <property type="entry name" value="P-loop_NTPase"/>
</dbReference>
<dbReference type="GO" id="GO:0007166">
    <property type="term" value="P:cell surface receptor signaling pathway"/>
    <property type="evidence" value="ECO:0007669"/>
    <property type="project" value="InterPro"/>
</dbReference>
<dbReference type="Pfam" id="PF24883">
    <property type="entry name" value="NPHP3_N"/>
    <property type="match status" value="1"/>
</dbReference>
<dbReference type="PANTHER" id="PTHR10039">
    <property type="entry name" value="AMELOGENIN"/>
    <property type="match status" value="1"/>
</dbReference>